<keyword evidence="3" id="KW-1185">Reference proteome</keyword>
<accession>A0A8J3E468</accession>
<comment type="caution">
    <text evidence="2">The sequence shown here is derived from an EMBL/GenBank/DDBJ whole genome shotgun (WGS) entry which is preliminary data.</text>
</comment>
<evidence type="ECO:0000313" key="2">
    <source>
        <dbReference type="EMBL" id="GGF24725.1"/>
    </source>
</evidence>
<reference evidence="2" key="2">
    <citation type="submission" date="2020-09" db="EMBL/GenBank/DDBJ databases">
        <authorList>
            <person name="Sun Q."/>
            <person name="Zhou Y."/>
        </authorList>
    </citation>
    <scope>NUCLEOTIDE SEQUENCE</scope>
    <source>
        <strain evidence="2">CGMCC 1.15725</strain>
    </source>
</reference>
<feature type="transmembrane region" description="Helical" evidence="1">
    <location>
        <begin position="142"/>
        <end position="160"/>
    </location>
</feature>
<dbReference type="Pfam" id="PF06532">
    <property type="entry name" value="NrsF"/>
    <property type="match status" value="1"/>
</dbReference>
<feature type="transmembrane region" description="Helical" evidence="1">
    <location>
        <begin position="166"/>
        <end position="188"/>
    </location>
</feature>
<evidence type="ECO:0008006" key="4">
    <source>
        <dbReference type="Google" id="ProtNLM"/>
    </source>
</evidence>
<dbReference type="AlphaFoldDB" id="A0A8J3E468"/>
<keyword evidence="1" id="KW-0472">Membrane</keyword>
<proteinExistence type="predicted"/>
<name>A0A8J3E468_9PROT</name>
<feature type="transmembrane region" description="Helical" evidence="1">
    <location>
        <begin position="37"/>
        <end position="56"/>
    </location>
</feature>
<protein>
    <recommendedName>
        <fullName evidence="4">DUF1109 domain-containing protein</fullName>
    </recommendedName>
</protein>
<evidence type="ECO:0000256" key="1">
    <source>
        <dbReference type="SAM" id="Phobius"/>
    </source>
</evidence>
<feature type="transmembrane region" description="Helical" evidence="1">
    <location>
        <begin position="106"/>
        <end position="130"/>
    </location>
</feature>
<dbReference type="Proteomes" id="UP000646365">
    <property type="component" value="Unassembled WGS sequence"/>
</dbReference>
<gene>
    <name evidence="2" type="ORF">GCM10011611_33470</name>
</gene>
<keyword evidence="1" id="KW-1133">Transmembrane helix</keyword>
<evidence type="ECO:0000313" key="3">
    <source>
        <dbReference type="Proteomes" id="UP000646365"/>
    </source>
</evidence>
<reference evidence="2" key="1">
    <citation type="journal article" date="2014" name="Int. J. Syst. Evol. Microbiol.">
        <title>Complete genome sequence of Corynebacterium casei LMG S-19264T (=DSM 44701T), isolated from a smear-ripened cheese.</title>
        <authorList>
            <consortium name="US DOE Joint Genome Institute (JGI-PGF)"/>
            <person name="Walter F."/>
            <person name="Albersmeier A."/>
            <person name="Kalinowski J."/>
            <person name="Ruckert C."/>
        </authorList>
    </citation>
    <scope>NUCLEOTIDE SEQUENCE</scope>
    <source>
        <strain evidence="2">CGMCC 1.15725</strain>
    </source>
</reference>
<feature type="transmembrane region" description="Helical" evidence="1">
    <location>
        <begin position="76"/>
        <end position="94"/>
    </location>
</feature>
<dbReference type="InterPro" id="IPR009495">
    <property type="entry name" value="NrsF"/>
</dbReference>
<sequence>MRWLLPIAVLSLGVAIALVFLLFGVSAQLPGTVQGAPFLHKVASALALAAGGFLLARDAVRPGGEEWGNGWGSGRWLPALLPGAALLLIGGVTDESGLSSFGRSDVSVPICVGAIVLVSLPALGLILAALRSGAATRPGRAGAAAGLLAGALGAAAYALACKNDGGLFVAIWYTTAIALVAGLGAVVGRRTLAW</sequence>
<keyword evidence="1" id="KW-0812">Transmembrane</keyword>
<organism evidence="2 3">
    <name type="scientific">Aliidongia dinghuensis</name>
    <dbReference type="NCBI Taxonomy" id="1867774"/>
    <lineage>
        <taxon>Bacteria</taxon>
        <taxon>Pseudomonadati</taxon>
        <taxon>Pseudomonadota</taxon>
        <taxon>Alphaproteobacteria</taxon>
        <taxon>Rhodospirillales</taxon>
        <taxon>Dongiaceae</taxon>
        <taxon>Aliidongia</taxon>
    </lineage>
</organism>
<dbReference type="EMBL" id="BMJQ01000008">
    <property type="protein sequence ID" value="GGF24725.1"/>
    <property type="molecule type" value="Genomic_DNA"/>
</dbReference>